<dbReference type="PANTHER" id="PTHR10520:SF12">
    <property type="entry name" value="TRIFUNCTIONAL PURINE BIOSYNTHETIC PROTEIN ADENOSINE-3"/>
    <property type="match status" value="1"/>
</dbReference>
<evidence type="ECO:0000313" key="8">
    <source>
        <dbReference type="EMBL" id="EQD45329.1"/>
    </source>
</evidence>
<accession>T1AXB6</accession>
<dbReference type="Gene3D" id="3.90.650.10">
    <property type="entry name" value="PurM-like C-terminal domain"/>
    <property type="match status" value="1"/>
</dbReference>
<dbReference type="SUPFAM" id="SSF55326">
    <property type="entry name" value="PurM N-terminal domain-like"/>
    <property type="match status" value="1"/>
</dbReference>
<dbReference type="PANTHER" id="PTHR10520">
    <property type="entry name" value="TRIFUNCTIONAL PURINE BIOSYNTHETIC PROTEIN ADENOSINE-3-RELATED"/>
    <property type="match status" value="1"/>
</dbReference>
<dbReference type="SUPFAM" id="SSF56042">
    <property type="entry name" value="PurM C-terminal domain-like"/>
    <property type="match status" value="1"/>
</dbReference>
<gene>
    <name evidence="8" type="ORF">B1B_13097</name>
</gene>
<feature type="domain" description="PurM-like N-terminal" evidence="6">
    <location>
        <begin position="2"/>
        <end position="74"/>
    </location>
</feature>
<dbReference type="InterPro" id="IPR010918">
    <property type="entry name" value="PurM-like_C_dom"/>
</dbReference>
<dbReference type="GO" id="GO:0005524">
    <property type="term" value="F:ATP binding"/>
    <property type="evidence" value="ECO:0007669"/>
    <property type="project" value="UniProtKB-KW"/>
</dbReference>
<dbReference type="GO" id="GO:0004637">
    <property type="term" value="F:phosphoribosylamine-glycine ligase activity"/>
    <property type="evidence" value="ECO:0007669"/>
    <property type="project" value="TreeGrafter"/>
</dbReference>
<keyword evidence="4" id="KW-0547">Nucleotide-binding</keyword>
<evidence type="ECO:0000256" key="1">
    <source>
        <dbReference type="ARBA" id="ARBA00004686"/>
    </source>
</evidence>
<dbReference type="AlphaFoldDB" id="T1AXB6"/>
<comment type="caution">
    <text evidence="8">The sequence shown here is derived from an EMBL/GenBank/DDBJ whole genome shotgun (WGS) entry which is preliminary data.</text>
</comment>
<dbReference type="EC" id="6.3.3.1" evidence="2"/>
<dbReference type="Pfam" id="PF00586">
    <property type="entry name" value="AIRS"/>
    <property type="match status" value="1"/>
</dbReference>
<dbReference type="GO" id="GO:0046084">
    <property type="term" value="P:adenine biosynthetic process"/>
    <property type="evidence" value="ECO:0007669"/>
    <property type="project" value="TreeGrafter"/>
</dbReference>
<sequence>LVDDLACVGAEPLFLLDYVALGALDPARLEEVVGGVVEGCRRAGVALLGGETAEHGGVMAPDEIDVAGFAVGVVERGRELGPERVAPGDVLIGLGSPGLRSNGYTLARRVFEGADLDAPAWPGAARSLGEELLAPSVIYAPGVAAVGAAVGEDLHAAAHVTAGGSWATWPACCPRRSTP</sequence>
<keyword evidence="5" id="KW-0067">ATP-binding</keyword>
<organism evidence="8">
    <name type="scientific">mine drainage metagenome</name>
    <dbReference type="NCBI Taxonomy" id="410659"/>
    <lineage>
        <taxon>unclassified sequences</taxon>
        <taxon>metagenomes</taxon>
        <taxon>ecological metagenomes</taxon>
    </lineage>
</organism>
<comment type="pathway">
    <text evidence="1">Purine metabolism; IMP biosynthesis via de novo pathway; 5-amino-1-(5-phospho-D-ribosyl)imidazole from N(2)-formyl-N(1)-(5-phospho-D-ribosyl)glycinamide: step 2/2.</text>
</comment>
<dbReference type="InterPro" id="IPR016188">
    <property type="entry name" value="PurM-like_N"/>
</dbReference>
<dbReference type="InterPro" id="IPR036676">
    <property type="entry name" value="PurM-like_C_sf"/>
</dbReference>
<reference evidence="8" key="1">
    <citation type="submission" date="2013-08" db="EMBL/GenBank/DDBJ databases">
        <authorList>
            <person name="Mendez C."/>
            <person name="Richter M."/>
            <person name="Ferrer M."/>
            <person name="Sanchez J."/>
        </authorList>
    </citation>
    <scope>NUCLEOTIDE SEQUENCE</scope>
</reference>
<dbReference type="Pfam" id="PF02769">
    <property type="entry name" value="AIRS_C"/>
    <property type="match status" value="1"/>
</dbReference>
<dbReference type="InterPro" id="IPR036921">
    <property type="entry name" value="PurM-like_N_sf"/>
</dbReference>
<evidence type="ECO:0000259" key="7">
    <source>
        <dbReference type="Pfam" id="PF02769"/>
    </source>
</evidence>
<dbReference type="GO" id="GO:0005829">
    <property type="term" value="C:cytosol"/>
    <property type="evidence" value="ECO:0007669"/>
    <property type="project" value="TreeGrafter"/>
</dbReference>
<evidence type="ECO:0000256" key="5">
    <source>
        <dbReference type="ARBA" id="ARBA00022840"/>
    </source>
</evidence>
<dbReference type="GO" id="GO:0006189">
    <property type="term" value="P:'de novo' IMP biosynthetic process"/>
    <property type="evidence" value="ECO:0007669"/>
    <property type="project" value="UniProtKB-UniPathway"/>
</dbReference>
<proteinExistence type="predicted"/>
<feature type="non-terminal residue" evidence="8">
    <location>
        <position position="1"/>
    </location>
</feature>
<evidence type="ECO:0000259" key="6">
    <source>
        <dbReference type="Pfam" id="PF00586"/>
    </source>
</evidence>
<evidence type="ECO:0000256" key="4">
    <source>
        <dbReference type="ARBA" id="ARBA00022741"/>
    </source>
</evidence>
<name>T1AXB6_9ZZZZ</name>
<dbReference type="EMBL" id="AUZY01008617">
    <property type="protein sequence ID" value="EQD45329.1"/>
    <property type="molecule type" value="Genomic_DNA"/>
</dbReference>
<evidence type="ECO:0000256" key="2">
    <source>
        <dbReference type="ARBA" id="ARBA00013047"/>
    </source>
</evidence>
<evidence type="ECO:0000256" key="3">
    <source>
        <dbReference type="ARBA" id="ARBA00022598"/>
    </source>
</evidence>
<dbReference type="GO" id="GO:0004641">
    <property type="term" value="F:phosphoribosylformylglycinamidine cyclo-ligase activity"/>
    <property type="evidence" value="ECO:0007669"/>
    <property type="project" value="UniProtKB-EC"/>
</dbReference>
<feature type="domain" description="PurM-like C-terminal" evidence="7">
    <location>
        <begin position="87"/>
        <end position="173"/>
    </location>
</feature>
<dbReference type="Gene3D" id="3.30.1330.10">
    <property type="entry name" value="PurM-like, N-terminal domain"/>
    <property type="match status" value="1"/>
</dbReference>
<protein>
    <recommendedName>
        <fullName evidence="2">phosphoribosylformylglycinamidine cyclo-ligase</fullName>
        <ecNumber evidence="2">6.3.3.1</ecNumber>
    </recommendedName>
</protein>
<keyword evidence="3 8" id="KW-0436">Ligase</keyword>
<dbReference type="UniPathway" id="UPA00074">
    <property type="reaction ID" value="UER00129"/>
</dbReference>
<reference evidence="8" key="2">
    <citation type="journal article" date="2014" name="ISME J.">
        <title>Microbial stratification in low pH oxic and suboxic macroscopic growths along an acid mine drainage.</title>
        <authorList>
            <person name="Mendez-Garcia C."/>
            <person name="Mesa V."/>
            <person name="Sprenger R.R."/>
            <person name="Richter M."/>
            <person name="Diez M.S."/>
            <person name="Solano J."/>
            <person name="Bargiela R."/>
            <person name="Golyshina O.V."/>
            <person name="Manteca A."/>
            <person name="Ramos J.L."/>
            <person name="Gallego J.R."/>
            <person name="Llorente I."/>
            <person name="Martins Dos Santos V.A."/>
            <person name="Jensen O.N."/>
            <person name="Pelaez A.I."/>
            <person name="Sanchez J."/>
            <person name="Ferrer M."/>
        </authorList>
    </citation>
    <scope>NUCLEOTIDE SEQUENCE</scope>
</reference>
<dbReference type="InterPro" id="IPR004733">
    <property type="entry name" value="PurM_cligase"/>
</dbReference>